<gene>
    <name evidence="3" type="ORF">SAMN05421774_103226</name>
</gene>
<accession>A0A1N7N9M5</accession>
<dbReference type="EMBL" id="FTOT01000003">
    <property type="protein sequence ID" value="SIS95073.1"/>
    <property type="molecule type" value="Genomic_DNA"/>
</dbReference>
<dbReference type="InterPro" id="IPR051043">
    <property type="entry name" value="Sulfatase_Mod_Factor_Kinase"/>
</dbReference>
<evidence type="ECO:0000256" key="1">
    <source>
        <dbReference type="SAM" id="MobiDB-lite"/>
    </source>
</evidence>
<evidence type="ECO:0000313" key="4">
    <source>
        <dbReference type="Proteomes" id="UP000186141"/>
    </source>
</evidence>
<evidence type="ECO:0000259" key="2">
    <source>
        <dbReference type="Pfam" id="PF03781"/>
    </source>
</evidence>
<feature type="region of interest" description="Disordered" evidence="1">
    <location>
        <begin position="1"/>
        <end position="26"/>
    </location>
</feature>
<dbReference type="PANTHER" id="PTHR23150:SF19">
    <property type="entry name" value="FORMYLGLYCINE-GENERATING ENZYME"/>
    <property type="match status" value="1"/>
</dbReference>
<organism evidence="3 4">
    <name type="scientific">Gemmobacter megaterium</name>
    <dbReference type="NCBI Taxonomy" id="1086013"/>
    <lineage>
        <taxon>Bacteria</taxon>
        <taxon>Pseudomonadati</taxon>
        <taxon>Pseudomonadota</taxon>
        <taxon>Alphaproteobacteria</taxon>
        <taxon>Rhodobacterales</taxon>
        <taxon>Paracoccaceae</taxon>
        <taxon>Gemmobacter</taxon>
    </lineage>
</organism>
<dbReference type="STRING" id="1086013.SAMN05421774_103226"/>
<dbReference type="RefSeq" id="WP_076530665.1">
    <property type="nucleotide sequence ID" value="NZ_BMEH01000003.1"/>
</dbReference>
<dbReference type="OrthoDB" id="9768004at2"/>
<keyword evidence="4" id="KW-1185">Reference proteome</keyword>
<name>A0A1N7N9M5_9RHOB</name>
<feature type="domain" description="Sulfatase-modifying factor enzyme-like" evidence="2">
    <location>
        <begin position="29"/>
        <end position="296"/>
    </location>
</feature>
<dbReference type="GO" id="GO:0120147">
    <property type="term" value="F:formylglycine-generating oxidase activity"/>
    <property type="evidence" value="ECO:0007669"/>
    <property type="project" value="TreeGrafter"/>
</dbReference>
<proteinExistence type="predicted"/>
<dbReference type="InterPro" id="IPR005532">
    <property type="entry name" value="SUMF_dom"/>
</dbReference>
<dbReference type="AlphaFoldDB" id="A0A1N7N9M5"/>
<dbReference type="PANTHER" id="PTHR23150">
    <property type="entry name" value="SULFATASE MODIFYING FACTOR 1, 2"/>
    <property type="match status" value="1"/>
</dbReference>
<sequence>MSCCVPPAGPVTQAREDAPPPPAPTTNAAGLITLGGGRFFMGGAGPMVLPADGEGPVRTVDVARFAIAPLAVSNADFMAFVLDTGHVTCAEATGASMVFAGHLAPDAAAQARAVDGPDWWREVDGACWLHPEGAGSRITQRMDHPAVHIAWADAMAYCRWSGTRLPTEPEWEFAARGGLEGRLYPWGDALHPEGVHRCNIWQGSFPHRDLGHDGFCGTAPVRHYPPNGYGLFQMTGNVWEWCRAPAPDRPAPAPDLRPLRGGSHLCHDSYCARYRVSSRLLAHAATTTSHIGFRVAADVTSAP</sequence>
<dbReference type="Proteomes" id="UP000186141">
    <property type="component" value="Unassembled WGS sequence"/>
</dbReference>
<dbReference type="InterPro" id="IPR042095">
    <property type="entry name" value="SUMF_sf"/>
</dbReference>
<protein>
    <submittedName>
        <fullName evidence="3">Formylglycine-generating enzyme, required for sulfatase activity, contains SUMF1/FGE domain</fullName>
    </submittedName>
</protein>
<dbReference type="Pfam" id="PF03781">
    <property type="entry name" value="FGE-sulfatase"/>
    <property type="match status" value="1"/>
</dbReference>
<dbReference type="Gene3D" id="3.90.1580.10">
    <property type="entry name" value="paralog of FGE (formylglycine-generating enzyme)"/>
    <property type="match status" value="1"/>
</dbReference>
<dbReference type="InterPro" id="IPR016187">
    <property type="entry name" value="CTDL_fold"/>
</dbReference>
<evidence type="ECO:0000313" key="3">
    <source>
        <dbReference type="EMBL" id="SIS95073.1"/>
    </source>
</evidence>
<dbReference type="SUPFAM" id="SSF56436">
    <property type="entry name" value="C-type lectin-like"/>
    <property type="match status" value="1"/>
</dbReference>
<reference evidence="3 4" key="1">
    <citation type="submission" date="2017-01" db="EMBL/GenBank/DDBJ databases">
        <authorList>
            <person name="Mah S.A."/>
            <person name="Swanson W.J."/>
            <person name="Moy G.W."/>
            <person name="Vacquier V.D."/>
        </authorList>
    </citation>
    <scope>NUCLEOTIDE SEQUENCE [LARGE SCALE GENOMIC DNA]</scope>
    <source>
        <strain evidence="3 4">DSM 26375</strain>
    </source>
</reference>